<feature type="domain" description="Serine aminopeptidase S33" evidence="1">
    <location>
        <begin position="27"/>
        <end position="139"/>
    </location>
</feature>
<reference evidence="2" key="1">
    <citation type="submission" date="2018-05" db="EMBL/GenBank/DDBJ databases">
        <authorList>
            <person name="Lanie J.A."/>
            <person name="Ng W.-L."/>
            <person name="Kazmierczak K.M."/>
            <person name="Andrzejewski T.M."/>
            <person name="Davidsen T.M."/>
            <person name="Wayne K.J."/>
            <person name="Tettelin H."/>
            <person name="Glass J.I."/>
            <person name="Rusch D."/>
            <person name="Podicherti R."/>
            <person name="Tsui H.-C.T."/>
            <person name="Winkler M.E."/>
        </authorList>
    </citation>
    <scope>NUCLEOTIDE SEQUENCE</scope>
    <source>
        <strain evidence="2">KNB</strain>
    </source>
</reference>
<protein>
    <submittedName>
        <fullName evidence="2">Alpha/beta hydrolase fold</fullName>
    </submittedName>
</protein>
<evidence type="ECO:0000313" key="2">
    <source>
        <dbReference type="EMBL" id="SPS04523.1"/>
    </source>
</evidence>
<dbReference type="Gene3D" id="3.40.50.1820">
    <property type="entry name" value="alpha/beta hydrolase"/>
    <property type="match status" value="1"/>
</dbReference>
<dbReference type="GO" id="GO:0016787">
    <property type="term" value="F:hydrolase activity"/>
    <property type="evidence" value="ECO:0007669"/>
    <property type="project" value="UniProtKB-KW"/>
</dbReference>
<name>A0A2X0QR83_9PROT</name>
<dbReference type="InterPro" id="IPR029058">
    <property type="entry name" value="AB_hydrolase_fold"/>
</dbReference>
<dbReference type="PANTHER" id="PTHR42103">
    <property type="entry name" value="ALPHA/BETA-HYDROLASES SUPERFAMILY PROTEIN"/>
    <property type="match status" value="1"/>
</dbReference>
<evidence type="ECO:0000259" key="1">
    <source>
        <dbReference type="Pfam" id="PF12146"/>
    </source>
</evidence>
<organism evidence="2">
    <name type="scientific">Candidatus Nitrotoga fabula</name>
    <dbReference type="NCBI Taxonomy" id="2182327"/>
    <lineage>
        <taxon>Bacteria</taxon>
        <taxon>Pseudomonadati</taxon>
        <taxon>Pseudomonadota</taxon>
        <taxon>Betaproteobacteria</taxon>
        <taxon>Nitrosomonadales</taxon>
        <taxon>Gallionellaceae</taxon>
        <taxon>Candidatus Nitrotoga</taxon>
    </lineage>
</organism>
<dbReference type="SUPFAM" id="SSF53474">
    <property type="entry name" value="alpha/beta-Hydrolases"/>
    <property type="match status" value="1"/>
</dbReference>
<dbReference type="EMBL" id="LS423452">
    <property type="protein sequence ID" value="SPS04523.1"/>
    <property type="molecule type" value="Genomic_DNA"/>
</dbReference>
<dbReference type="AlphaFoldDB" id="A0A2X0QR83"/>
<dbReference type="InterPro" id="IPR022742">
    <property type="entry name" value="Hydrolase_4"/>
</dbReference>
<accession>A0A2X0QR83</accession>
<sequence>MSPIEKKRISGPVGELEIAMHLPDASPRAIAVIAHPLPTMGGTMENKIVTMLAKCFIGLGFAALRFNFRGVGASSGEFDHGNGEVEDAIAVTQYALREYGELPLILSGFSFGGHIQARVAQQLPPRQLVLIAPAVTRYATPPVPSNSLLVHGELDEIIPLQDALRWARPQRLPMVVIPGAEHFFHGRLHQLREVVRHNFIGQVL</sequence>
<proteinExistence type="predicted"/>
<keyword evidence="2" id="KW-0378">Hydrolase</keyword>
<dbReference type="PANTHER" id="PTHR42103:SF2">
    <property type="entry name" value="AB HYDROLASE-1 DOMAIN-CONTAINING PROTEIN"/>
    <property type="match status" value="1"/>
</dbReference>
<dbReference type="Pfam" id="PF12146">
    <property type="entry name" value="Hydrolase_4"/>
    <property type="match status" value="1"/>
</dbReference>
<gene>
    <name evidence="2" type="ORF">NITFAB_0112</name>
</gene>